<evidence type="ECO:0000313" key="2">
    <source>
        <dbReference type="Proteomes" id="UP000076154"/>
    </source>
</evidence>
<dbReference type="InParanoid" id="A0A369J4U1"/>
<accession>A0A369J4U1</accession>
<dbReference type="EMBL" id="LUEZ02000124">
    <property type="protein sequence ID" value="RDB16422.1"/>
    <property type="molecule type" value="Genomic_DNA"/>
</dbReference>
<sequence length="94" mass="10288">MAVVGGSIPADGVLALLTEIGSALTCPRDQREWWSNKCGAVLLSAYTTLFWSNVKSFARYVDLARNACVMRPALLYDIREVEVEDAYSVTNGLS</sequence>
<evidence type="ECO:0000313" key="1">
    <source>
        <dbReference type="EMBL" id="RDB16422.1"/>
    </source>
</evidence>
<gene>
    <name evidence="1" type="ORF">Hypma_002900</name>
</gene>
<dbReference type="Proteomes" id="UP000076154">
    <property type="component" value="Unassembled WGS sequence"/>
</dbReference>
<name>A0A369J4U1_HYPMA</name>
<proteinExistence type="predicted"/>
<comment type="caution">
    <text evidence="1">The sequence shown here is derived from an EMBL/GenBank/DDBJ whole genome shotgun (WGS) entry which is preliminary data.</text>
</comment>
<reference evidence="1" key="1">
    <citation type="submission" date="2018-04" db="EMBL/GenBank/DDBJ databases">
        <title>Whole genome sequencing of Hypsizygus marmoreus.</title>
        <authorList>
            <person name="Choi I.-G."/>
            <person name="Min B."/>
            <person name="Kim J.-G."/>
            <person name="Kim S."/>
            <person name="Oh Y.-L."/>
            <person name="Kong W.-S."/>
            <person name="Park H."/>
            <person name="Jeong J."/>
            <person name="Song E.-S."/>
        </authorList>
    </citation>
    <scope>NUCLEOTIDE SEQUENCE [LARGE SCALE GENOMIC DNA]</scope>
    <source>
        <strain evidence="1">51987-8</strain>
    </source>
</reference>
<dbReference type="AlphaFoldDB" id="A0A369J4U1"/>
<keyword evidence="2" id="KW-1185">Reference proteome</keyword>
<protein>
    <submittedName>
        <fullName evidence="1">Uncharacterized protein</fullName>
    </submittedName>
</protein>
<organism evidence="1 2">
    <name type="scientific">Hypsizygus marmoreus</name>
    <name type="common">White beech mushroom</name>
    <name type="synonym">Agaricus marmoreus</name>
    <dbReference type="NCBI Taxonomy" id="39966"/>
    <lineage>
        <taxon>Eukaryota</taxon>
        <taxon>Fungi</taxon>
        <taxon>Dikarya</taxon>
        <taxon>Basidiomycota</taxon>
        <taxon>Agaricomycotina</taxon>
        <taxon>Agaricomycetes</taxon>
        <taxon>Agaricomycetidae</taxon>
        <taxon>Agaricales</taxon>
        <taxon>Tricholomatineae</taxon>
        <taxon>Lyophyllaceae</taxon>
        <taxon>Hypsizygus</taxon>
    </lineage>
</organism>